<keyword evidence="1" id="KW-0349">Heme</keyword>
<accession>A0A075AZG5</accession>
<dbReference type="Proteomes" id="UP000030755">
    <property type="component" value="Unassembled WGS sequence"/>
</dbReference>
<gene>
    <name evidence="6" type="ORF">O9G_002635</name>
</gene>
<evidence type="ECO:0000256" key="3">
    <source>
        <dbReference type="ARBA" id="ARBA00023004"/>
    </source>
</evidence>
<feature type="compositionally biased region" description="Polar residues" evidence="4">
    <location>
        <begin position="10"/>
        <end position="24"/>
    </location>
</feature>
<reference evidence="6 7" key="1">
    <citation type="journal article" date="2013" name="Curr. Biol.">
        <title>Shared signatures of parasitism and phylogenomics unite Cryptomycota and microsporidia.</title>
        <authorList>
            <person name="James T.Y."/>
            <person name="Pelin A."/>
            <person name="Bonen L."/>
            <person name="Ahrendt S."/>
            <person name="Sain D."/>
            <person name="Corradi N."/>
            <person name="Stajich J.E."/>
        </authorList>
    </citation>
    <scope>NUCLEOTIDE SEQUENCE [LARGE SCALE GENOMIC DNA]</scope>
    <source>
        <strain evidence="6 7">CSF55</strain>
    </source>
</reference>
<dbReference type="PANTHER" id="PTHR46237:SF1">
    <property type="entry name" value="CYTOCHROME B5 REDUCTASE 4"/>
    <property type="match status" value="1"/>
</dbReference>
<evidence type="ECO:0000256" key="4">
    <source>
        <dbReference type="SAM" id="MobiDB-lite"/>
    </source>
</evidence>
<dbReference type="GO" id="GO:0004128">
    <property type="term" value="F:cytochrome-b5 reductase activity, acting on NAD(P)H"/>
    <property type="evidence" value="ECO:0007669"/>
    <property type="project" value="TreeGrafter"/>
</dbReference>
<evidence type="ECO:0000256" key="1">
    <source>
        <dbReference type="ARBA" id="ARBA00022617"/>
    </source>
</evidence>
<organism evidence="6 7">
    <name type="scientific">Rozella allomycis (strain CSF55)</name>
    <dbReference type="NCBI Taxonomy" id="988480"/>
    <lineage>
        <taxon>Eukaryota</taxon>
        <taxon>Fungi</taxon>
        <taxon>Fungi incertae sedis</taxon>
        <taxon>Cryptomycota</taxon>
        <taxon>Cryptomycota incertae sedis</taxon>
        <taxon>Rozella</taxon>
    </lineage>
</organism>
<dbReference type="PROSITE" id="PS50255">
    <property type="entry name" value="CYTOCHROME_B5_2"/>
    <property type="match status" value="1"/>
</dbReference>
<dbReference type="GO" id="GO:0005737">
    <property type="term" value="C:cytoplasm"/>
    <property type="evidence" value="ECO:0007669"/>
    <property type="project" value="TreeGrafter"/>
</dbReference>
<keyword evidence="3" id="KW-0408">Iron</keyword>
<keyword evidence="2" id="KW-0479">Metal-binding</keyword>
<proteinExistence type="predicted"/>
<feature type="region of interest" description="Disordered" evidence="4">
    <location>
        <begin position="1"/>
        <end position="24"/>
    </location>
</feature>
<dbReference type="Pfam" id="PF00173">
    <property type="entry name" value="Cyt-b5"/>
    <property type="match status" value="1"/>
</dbReference>
<dbReference type="InterPro" id="IPR051872">
    <property type="entry name" value="Cytochrome_b5/Flavoprotein_Rdt"/>
</dbReference>
<dbReference type="GO" id="GO:0046872">
    <property type="term" value="F:metal ion binding"/>
    <property type="evidence" value="ECO:0007669"/>
    <property type="project" value="UniProtKB-KW"/>
</dbReference>
<dbReference type="Gene3D" id="3.10.120.10">
    <property type="entry name" value="Cytochrome b5-like heme/steroid binding domain"/>
    <property type="match status" value="1"/>
</dbReference>
<feature type="domain" description="Cytochrome b5 heme-binding" evidence="5">
    <location>
        <begin position="72"/>
        <end position="124"/>
    </location>
</feature>
<dbReference type="GO" id="GO:0020037">
    <property type="term" value="F:heme binding"/>
    <property type="evidence" value="ECO:0007669"/>
    <property type="project" value="TreeGrafter"/>
</dbReference>
<dbReference type="InterPro" id="IPR001199">
    <property type="entry name" value="Cyt_B5-like_heme/steroid-bd"/>
</dbReference>
<evidence type="ECO:0000313" key="6">
    <source>
        <dbReference type="EMBL" id="EPZ35627.1"/>
    </source>
</evidence>
<dbReference type="STRING" id="988480.A0A075AZG5"/>
<dbReference type="InterPro" id="IPR036400">
    <property type="entry name" value="Cyt_B5-like_heme/steroid_sf"/>
</dbReference>
<evidence type="ECO:0000256" key="2">
    <source>
        <dbReference type="ARBA" id="ARBA00022723"/>
    </source>
</evidence>
<dbReference type="SUPFAM" id="SSF55856">
    <property type="entry name" value="Cytochrome b5-like heme/steroid binding domain"/>
    <property type="match status" value="1"/>
</dbReference>
<dbReference type="PANTHER" id="PTHR46237">
    <property type="entry name" value="CYTOCHROME B5 REDUCTASE 4 FAMILY MEMBER"/>
    <property type="match status" value="1"/>
</dbReference>
<protein>
    <recommendedName>
        <fullName evidence="5">Cytochrome b5 heme-binding domain-containing protein</fullName>
    </recommendedName>
</protein>
<name>A0A075AZG5_ROZAC</name>
<keyword evidence="7" id="KW-1185">Reference proteome</keyword>
<dbReference type="HOGENOM" id="CLU_2005208_0_0_1"/>
<sequence length="124" mass="14086">MADPRGFKSPNFNPNQKSDENPNLLSVFPIKHSPQVMGSKSNERQKVALQPGYSALDWASSNYQTLSNQKTSGMISTSELSKHCKIEDCWIALDGRVYDATRYVNFHPGDYRKKLTFLIDILIF</sequence>
<evidence type="ECO:0000259" key="5">
    <source>
        <dbReference type="PROSITE" id="PS50255"/>
    </source>
</evidence>
<dbReference type="AlphaFoldDB" id="A0A075AZG5"/>
<dbReference type="OrthoDB" id="432299at2759"/>
<dbReference type="EMBL" id="KE560790">
    <property type="protein sequence ID" value="EPZ35627.1"/>
    <property type="molecule type" value="Genomic_DNA"/>
</dbReference>
<evidence type="ECO:0000313" key="7">
    <source>
        <dbReference type="Proteomes" id="UP000030755"/>
    </source>
</evidence>